<dbReference type="Proteomes" id="UP000030752">
    <property type="component" value="Unassembled WGS sequence"/>
</dbReference>
<protein>
    <recommendedName>
        <fullName evidence="4">SHSP domain-containing protein</fullName>
    </recommendedName>
</protein>
<dbReference type="EMBL" id="KB822711">
    <property type="protein sequence ID" value="ETN47076.1"/>
    <property type="molecule type" value="Genomic_DNA"/>
</dbReference>
<proteinExistence type="predicted"/>
<sequence>MPIREVPLFSHTPPPESQTQAQAQAQQETSTNSDTQSTRQSITRDNNEWSTVQQHASAPSSIKHGWVHMPTFHVPHPHLRHPHVDLSHFWRNSKPSSTTTSTKEPTAAKDANTAPPQPYYHLPYLPSSTLWPTHLFSDHNPFHWSNLAHHPTATTNTNPTTVISPPPPFTTPPADVRALPTHYVLELSTPGLSPSSSSSSTTTTTTTSAVSLTFLSPHTLLVSGSFSRRALATDPDAQDGGTLCRTPTRESLPPPPAENPGQAKTASKAGKEGEAADDDDDGGETALLLSEREVGEWRRTFVLPEDARLGLDPSGETGGDGGLKWEVEDGVLTIWVPRVKKQ</sequence>
<dbReference type="VEuPathDB" id="FungiDB:HMPREF1541_01266"/>
<feature type="compositionally biased region" description="Low complexity" evidence="1">
    <location>
        <begin position="93"/>
        <end position="105"/>
    </location>
</feature>
<feature type="compositionally biased region" description="Polar residues" evidence="1">
    <location>
        <begin position="32"/>
        <end position="57"/>
    </location>
</feature>
<dbReference type="OrthoDB" id="1431247at2759"/>
<dbReference type="Gene3D" id="2.60.40.790">
    <property type="match status" value="1"/>
</dbReference>
<evidence type="ECO:0000313" key="3">
    <source>
        <dbReference type="Proteomes" id="UP000030752"/>
    </source>
</evidence>
<reference evidence="2 3" key="1">
    <citation type="submission" date="2013-03" db="EMBL/GenBank/DDBJ databases">
        <title>The Genome Sequence of Phialophora europaea CBS 101466.</title>
        <authorList>
            <consortium name="The Broad Institute Genomics Platform"/>
            <person name="Cuomo C."/>
            <person name="de Hoog S."/>
            <person name="Gorbushina A."/>
            <person name="Walker B."/>
            <person name="Young S.K."/>
            <person name="Zeng Q."/>
            <person name="Gargeya S."/>
            <person name="Fitzgerald M."/>
            <person name="Haas B."/>
            <person name="Abouelleil A."/>
            <person name="Allen A.W."/>
            <person name="Alvarado L."/>
            <person name="Arachchi H.M."/>
            <person name="Berlin A.M."/>
            <person name="Chapman S.B."/>
            <person name="Gainer-Dewar J."/>
            <person name="Goldberg J."/>
            <person name="Griggs A."/>
            <person name="Gujja S."/>
            <person name="Hansen M."/>
            <person name="Howarth C."/>
            <person name="Imamovic A."/>
            <person name="Ireland A."/>
            <person name="Larimer J."/>
            <person name="McCowan C."/>
            <person name="Murphy C."/>
            <person name="Pearson M."/>
            <person name="Poon T.W."/>
            <person name="Priest M."/>
            <person name="Roberts A."/>
            <person name="Saif S."/>
            <person name="Shea T."/>
            <person name="Sisk P."/>
            <person name="Sykes S."/>
            <person name="Wortman J."/>
            <person name="Nusbaum C."/>
            <person name="Birren B."/>
        </authorList>
    </citation>
    <scope>NUCLEOTIDE SEQUENCE [LARGE SCALE GENOMIC DNA]</scope>
    <source>
        <strain evidence="2 3">CBS 101466</strain>
    </source>
</reference>
<keyword evidence="3" id="KW-1185">Reference proteome</keyword>
<accession>W2SEB5</accession>
<dbReference type="InterPro" id="IPR008978">
    <property type="entry name" value="HSP20-like_chaperone"/>
</dbReference>
<feature type="region of interest" description="Disordered" evidence="1">
    <location>
        <begin position="232"/>
        <end position="283"/>
    </location>
</feature>
<feature type="region of interest" description="Disordered" evidence="1">
    <location>
        <begin position="1"/>
        <end position="57"/>
    </location>
</feature>
<evidence type="ECO:0008006" key="4">
    <source>
        <dbReference type="Google" id="ProtNLM"/>
    </source>
</evidence>
<dbReference type="GeneID" id="19968605"/>
<dbReference type="CDD" id="cd06464">
    <property type="entry name" value="ACD_sHsps-like"/>
    <property type="match status" value="1"/>
</dbReference>
<evidence type="ECO:0000256" key="1">
    <source>
        <dbReference type="SAM" id="MobiDB-lite"/>
    </source>
</evidence>
<feature type="region of interest" description="Disordered" evidence="1">
    <location>
        <begin position="92"/>
        <end position="115"/>
    </location>
</feature>
<evidence type="ECO:0000313" key="2">
    <source>
        <dbReference type="EMBL" id="ETN47076.1"/>
    </source>
</evidence>
<name>W2SEB5_CYPE1</name>
<gene>
    <name evidence="2" type="ORF">HMPREF1541_01266</name>
</gene>
<organism evidence="2 3">
    <name type="scientific">Cyphellophora europaea (strain CBS 101466)</name>
    <name type="common">Phialophora europaea</name>
    <dbReference type="NCBI Taxonomy" id="1220924"/>
    <lineage>
        <taxon>Eukaryota</taxon>
        <taxon>Fungi</taxon>
        <taxon>Dikarya</taxon>
        <taxon>Ascomycota</taxon>
        <taxon>Pezizomycotina</taxon>
        <taxon>Eurotiomycetes</taxon>
        <taxon>Chaetothyriomycetidae</taxon>
        <taxon>Chaetothyriales</taxon>
        <taxon>Cyphellophoraceae</taxon>
        <taxon>Cyphellophora</taxon>
    </lineage>
</organism>
<feature type="compositionally biased region" description="Low complexity" evidence="1">
    <location>
        <begin position="17"/>
        <end position="31"/>
    </location>
</feature>
<dbReference type="InParanoid" id="W2SEB5"/>
<dbReference type="AlphaFoldDB" id="W2SEB5"/>
<dbReference type="SUPFAM" id="SSF49764">
    <property type="entry name" value="HSP20-like chaperones"/>
    <property type="match status" value="1"/>
</dbReference>
<dbReference type="HOGENOM" id="CLU_811380_0_0_1"/>
<dbReference type="RefSeq" id="XP_008711788.1">
    <property type="nucleotide sequence ID" value="XM_008713566.1"/>
</dbReference>